<evidence type="ECO:0008006" key="5">
    <source>
        <dbReference type="Google" id="ProtNLM"/>
    </source>
</evidence>
<dbReference type="AlphaFoldDB" id="F2RXY7"/>
<dbReference type="EMBL" id="GG698492">
    <property type="protein sequence ID" value="EGD96186.1"/>
    <property type="molecule type" value="Genomic_DNA"/>
</dbReference>
<accession>F2RXY7</accession>
<dbReference type="OrthoDB" id="5409186at2759"/>
<proteinExistence type="predicted"/>
<protein>
    <recommendedName>
        <fullName evidence="5">GPI anchored protein</fullName>
    </recommendedName>
</protein>
<feature type="signal peptide" evidence="2">
    <location>
        <begin position="1"/>
        <end position="18"/>
    </location>
</feature>
<keyword evidence="4" id="KW-1185">Reference proteome</keyword>
<dbReference type="HOGENOM" id="CLU_994632_0_0_1"/>
<evidence type="ECO:0000313" key="4">
    <source>
        <dbReference type="Proteomes" id="UP000009172"/>
    </source>
</evidence>
<evidence type="ECO:0000256" key="1">
    <source>
        <dbReference type="SAM" id="MobiDB-lite"/>
    </source>
</evidence>
<dbReference type="Proteomes" id="UP000009172">
    <property type="component" value="Unassembled WGS sequence"/>
</dbReference>
<feature type="compositionally biased region" description="Low complexity" evidence="1">
    <location>
        <begin position="247"/>
        <end position="286"/>
    </location>
</feature>
<evidence type="ECO:0000256" key="2">
    <source>
        <dbReference type="SAM" id="SignalP"/>
    </source>
</evidence>
<feature type="chain" id="PRO_5003285584" description="GPI anchored protein" evidence="2">
    <location>
        <begin position="19"/>
        <end position="310"/>
    </location>
</feature>
<feature type="compositionally biased region" description="Gly residues" evidence="1">
    <location>
        <begin position="161"/>
        <end position="180"/>
    </location>
</feature>
<evidence type="ECO:0000313" key="3">
    <source>
        <dbReference type="EMBL" id="EGD96186.1"/>
    </source>
</evidence>
<reference evidence="4" key="1">
    <citation type="journal article" date="2012" name="MBio">
        <title>Comparative genome analysis of Trichophyton rubrum and related dermatophytes reveals candidate genes involved in infection.</title>
        <authorList>
            <person name="Martinez D.A."/>
            <person name="Oliver B.G."/>
            <person name="Graeser Y."/>
            <person name="Goldberg J.M."/>
            <person name="Li W."/>
            <person name="Martinez-Rossi N.M."/>
            <person name="Monod M."/>
            <person name="Shelest E."/>
            <person name="Barton R.C."/>
            <person name="Birch E."/>
            <person name="Brakhage A.A."/>
            <person name="Chen Z."/>
            <person name="Gurr S.J."/>
            <person name="Heiman D."/>
            <person name="Heitman J."/>
            <person name="Kosti I."/>
            <person name="Rossi A."/>
            <person name="Saif S."/>
            <person name="Samalova M."/>
            <person name="Saunders C.W."/>
            <person name="Shea T."/>
            <person name="Summerbell R.C."/>
            <person name="Xu J."/>
            <person name="Young S."/>
            <person name="Zeng Q."/>
            <person name="Birren B.W."/>
            <person name="Cuomo C.A."/>
            <person name="White T.C."/>
        </authorList>
    </citation>
    <scope>NUCLEOTIDE SEQUENCE [LARGE SCALE GENOMIC DNA]</scope>
    <source>
        <strain evidence="4">CBS 112818</strain>
    </source>
</reference>
<sequence>MRFSVASVLFLGATLVAAGSVPEDSSASHRSSHSLSRTGNNLKARSNIFARASGDEHCSGRGVTCQSCFGSGFKECPDDSSKCYNPDDPKYSSCSSSSGGSSGGSSSGSSGGSSGGSDSCSGRGVTCQSCFGSGYKECPNDSTKCYNPDDPKYSSCDPSSGSGGSGGSGGNSGGSGGSGGPTDESCARQYGTGNKVCGTDSCYNPTVGETCCQNTGSHCDLGRKCSKSGTLCCAPGSRNPDCRGIGSDDSTTTSSSTSTSTSGSSYPTSTNVSGSSPSSSPDTPQSNGAGCLSVNVFPILAGGLGVIAAL</sequence>
<gene>
    <name evidence="3" type="ORF">TESG_03639</name>
</gene>
<feature type="region of interest" description="Disordered" evidence="1">
    <location>
        <begin position="94"/>
        <end position="122"/>
    </location>
</feature>
<name>F2RXY7_TRIT1</name>
<organism evidence="3 4">
    <name type="scientific">Trichophyton tonsurans (strain CBS 112818)</name>
    <name type="common">Scalp ringworm fungus</name>
    <dbReference type="NCBI Taxonomy" id="647933"/>
    <lineage>
        <taxon>Eukaryota</taxon>
        <taxon>Fungi</taxon>
        <taxon>Dikarya</taxon>
        <taxon>Ascomycota</taxon>
        <taxon>Pezizomycotina</taxon>
        <taxon>Eurotiomycetes</taxon>
        <taxon>Eurotiomycetidae</taxon>
        <taxon>Onygenales</taxon>
        <taxon>Arthrodermataceae</taxon>
        <taxon>Trichophyton</taxon>
    </lineage>
</organism>
<keyword evidence="2" id="KW-0732">Signal</keyword>
<feature type="region of interest" description="Disordered" evidence="1">
    <location>
        <begin position="241"/>
        <end position="286"/>
    </location>
</feature>
<feature type="compositionally biased region" description="Gly residues" evidence="1">
    <location>
        <begin position="100"/>
        <end position="115"/>
    </location>
</feature>
<feature type="region of interest" description="Disordered" evidence="1">
    <location>
        <begin position="156"/>
        <end position="182"/>
    </location>
</feature>